<dbReference type="OMA" id="PYRSIDY"/>
<keyword evidence="5" id="KW-1185">Reference proteome</keyword>
<dbReference type="EMBL" id="KV407454">
    <property type="protein sequence ID" value="KZF26798.1"/>
    <property type="molecule type" value="Genomic_DNA"/>
</dbReference>
<name>A0A165JYS5_XYLHT</name>
<dbReference type="InterPro" id="IPR050729">
    <property type="entry name" value="Rho-GAP"/>
</dbReference>
<evidence type="ECO:0000256" key="2">
    <source>
        <dbReference type="SAM" id="MobiDB-lite"/>
    </source>
</evidence>
<dbReference type="GO" id="GO:0005938">
    <property type="term" value="C:cell cortex"/>
    <property type="evidence" value="ECO:0007669"/>
    <property type="project" value="UniProtKB-ARBA"/>
</dbReference>
<feature type="compositionally biased region" description="Polar residues" evidence="2">
    <location>
        <begin position="620"/>
        <end position="632"/>
    </location>
</feature>
<protein>
    <recommendedName>
        <fullName evidence="3">Rho-GAP domain-containing protein</fullName>
    </recommendedName>
</protein>
<feature type="compositionally biased region" description="Low complexity" evidence="2">
    <location>
        <begin position="60"/>
        <end position="72"/>
    </location>
</feature>
<dbReference type="PROSITE" id="PS50238">
    <property type="entry name" value="RHOGAP"/>
    <property type="match status" value="1"/>
</dbReference>
<reference evidence="4 5" key="1">
    <citation type="journal article" date="2016" name="Fungal Biol.">
        <title>The genome of Xylona heveae provides a window into fungal endophytism.</title>
        <authorList>
            <person name="Gazis R."/>
            <person name="Kuo A."/>
            <person name="Riley R."/>
            <person name="LaButti K."/>
            <person name="Lipzen A."/>
            <person name="Lin J."/>
            <person name="Amirebrahimi M."/>
            <person name="Hesse C.N."/>
            <person name="Spatafora J.W."/>
            <person name="Henrissat B."/>
            <person name="Hainaut M."/>
            <person name="Grigoriev I.V."/>
            <person name="Hibbett D.S."/>
        </authorList>
    </citation>
    <scope>NUCLEOTIDE SEQUENCE [LARGE SCALE GENOMIC DNA]</scope>
    <source>
        <strain evidence="4 5">TC161</strain>
    </source>
</reference>
<dbReference type="STRING" id="1328760.A0A165JYS5"/>
<feature type="compositionally biased region" description="Low complexity" evidence="2">
    <location>
        <begin position="102"/>
        <end position="117"/>
    </location>
</feature>
<dbReference type="CDD" id="cd00159">
    <property type="entry name" value="RhoGAP"/>
    <property type="match status" value="1"/>
</dbReference>
<feature type="compositionally biased region" description="Low complexity" evidence="2">
    <location>
        <begin position="580"/>
        <end position="601"/>
    </location>
</feature>
<sequence length="658" mass="72451">MPRPSKLSLSTSIGTASSKDGHLSVLSPLRPRSPGTPKSPLSPRLGTRDAADDVAKAVEDNSTSQPQSTPPESSKEIDKPSTSTSLPSSQTLQSPKHTRGQSRAFFSNFKASKSSSRIQPSEASNKQMTESQPAAKHGRDKTIQVYPSGRTLSSTPDLLQSSLLAQSEDIPENGDDRQENTSESRPAGGSAGSDTLSSYPPAEAGPVRRMKPRFTHLLTRSRSTRVDDASAKGRYPASARLLRVEDSGRALTAPETGGLKTAPLHDRDRSFRDMMHSTIRNRSADRHQSADSEDESLASSKDNKKDINSSSSYRDGSGTSFLNNIKSSSSKAADGIGKAGKGIFIKLTRSGSSHEKEIVPDDNYVCTIINLPLIEQTRRTRISKRLEISRDKTEFWMPALPWRCIDYLNLKGTEEEGLYRIPGSGPRVRAYQRRFDSELDIDLFNEEDLYDINIIGSMFKAWLRELPDEIFPKATQAKIAEQCAGATKTPQMLKDELSRLPPYNYYLLFAITCHISLLHAHADQNKMDYRNLCICFQPCMKIDGFCFQFLVCDWKNCWQGCWTEKEALAEEYRLAELAKAPSSAGTATTSTDERSLSSSDSAKLPAQNASGKPRAEQQESSHGASETPQTPSKKSEHTRTNSRLPELSPVKPLSPIGI</sequence>
<dbReference type="InterPro" id="IPR000198">
    <property type="entry name" value="RhoGAP_dom"/>
</dbReference>
<feature type="region of interest" description="Disordered" evidence="2">
    <location>
        <begin position="1"/>
        <end position="232"/>
    </location>
</feature>
<dbReference type="Proteomes" id="UP000076632">
    <property type="component" value="Unassembled WGS sequence"/>
</dbReference>
<feature type="compositionally biased region" description="Low complexity" evidence="2">
    <location>
        <begin position="308"/>
        <end position="320"/>
    </location>
</feature>
<evidence type="ECO:0000313" key="4">
    <source>
        <dbReference type="EMBL" id="KZF26798.1"/>
    </source>
</evidence>
<dbReference type="GO" id="GO:0005096">
    <property type="term" value="F:GTPase activator activity"/>
    <property type="evidence" value="ECO:0007669"/>
    <property type="project" value="UniProtKB-KW"/>
</dbReference>
<dbReference type="GO" id="GO:0007165">
    <property type="term" value="P:signal transduction"/>
    <property type="evidence" value="ECO:0007669"/>
    <property type="project" value="InterPro"/>
</dbReference>
<dbReference type="Gene3D" id="1.10.555.10">
    <property type="entry name" value="Rho GTPase activation protein"/>
    <property type="match status" value="1"/>
</dbReference>
<organism evidence="4 5">
    <name type="scientific">Xylona heveae (strain CBS 132557 / TC161)</name>
    <dbReference type="NCBI Taxonomy" id="1328760"/>
    <lineage>
        <taxon>Eukaryota</taxon>
        <taxon>Fungi</taxon>
        <taxon>Dikarya</taxon>
        <taxon>Ascomycota</taxon>
        <taxon>Pezizomycotina</taxon>
        <taxon>Xylonomycetes</taxon>
        <taxon>Xylonales</taxon>
        <taxon>Xylonaceae</taxon>
        <taxon>Xylona</taxon>
    </lineage>
</organism>
<dbReference type="PANTHER" id="PTHR23176">
    <property type="entry name" value="RHO/RAC/CDC GTPASE-ACTIVATING PROTEIN"/>
    <property type="match status" value="1"/>
</dbReference>
<dbReference type="Pfam" id="PF00620">
    <property type="entry name" value="RhoGAP"/>
    <property type="match status" value="1"/>
</dbReference>
<dbReference type="InterPro" id="IPR008936">
    <property type="entry name" value="Rho_GTPase_activation_prot"/>
</dbReference>
<dbReference type="PANTHER" id="PTHR23176:SF125">
    <property type="entry name" value="GTPASE ACTIVATOR (BEM2), PUTATIVE (AFU_ORTHOLOGUE AFUA_7G04450)-RELATED"/>
    <property type="match status" value="1"/>
</dbReference>
<feature type="compositionally biased region" description="Low complexity" evidence="2">
    <location>
        <begin position="80"/>
        <end position="95"/>
    </location>
</feature>
<feature type="compositionally biased region" description="Polar residues" evidence="2">
    <location>
        <begin position="7"/>
        <end position="18"/>
    </location>
</feature>
<evidence type="ECO:0000256" key="1">
    <source>
        <dbReference type="ARBA" id="ARBA00022468"/>
    </source>
</evidence>
<dbReference type="RefSeq" id="XP_018192353.1">
    <property type="nucleotide sequence ID" value="XM_018335743.1"/>
</dbReference>
<dbReference type="SMART" id="SM00324">
    <property type="entry name" value="RhoGAP"/>
    <property type="match status" value="1"/>
</dbReference>
<dbReference type="GeneID" id="28900880"/>
<accession>A0A165JYS5</accession>
<feature type="region of interest" description="Disordered" evidence="2">
    <location>
        <begin position="246"/>
        <end position="320"/>
    </location>
</feature>
<feature type="domain" description="Rho-GAP" evidence="3">
    <location>
        <begin position="384"/>
        <end position="581"/>
    </location>
</feature>
<evidence type="ECO:0000259" key="3">
    <source>
        <dbReference type="PROSITE" id="PS50238"/>
    </source>
</evidence>
<evidence type="ECO:0000313" key="5">
    <source>
        <dbReference type="Proteomes" id="UP000076632"/>
    </source>
</evidence>
<dbReference type="InParanoid" id="A0A165JYS5"/>
<dbReference type="SUPFAM" id="SSF48350">
    <property type="entry name" value="GTPase activation domain, GAP"/>
    <property type="match status" value="1"/>
</dbReference>
<feature type="region of interest" description="Disordered" evidence="2">
    <location>
        <begin position="580"/>
        <end position="658"/>
    </location>
</feature>
<keyword evidence="1" id="KW-0343">GTPase activation</keyword>
<feature type="compositionally biased region" description="Basic and acidic residues" evidence="2">
    <location>
        <begin position="46"/>
        <end position="59"/>
    </location>
</feature>
<feature type="compositionally biased region" description="Basic and acidic residues" evidence="2">
    <location>
        <begin position="263"/>
        <end position="275"/>
    </location>
</feature>
<proteinExistence type="predicted"/>
<feature type="compositionally biased region" description="Polar residues" evidence="2">
    <location>
        <begin position="150"/>
        <end position="165"/>
    </location>
</feature>
<dbReference type="OrthoDB" id="185175at2759"/>
<gene>
    <name evidence="4" type="ORF">L228DRAFT_279952</name>
</gene>
<feature type="compositionally biased region" description="Polar residues" evidence="2">
    <location>
        <begin position="118"/>
        <end position="132"/>
    </location>
</feature>
<dbReference type="AlphaFoldDB" id="A0A165JYS5"/>